<protein>
    <submittedName>
        <fullName evidence="2">Uncharacterized protein</fullName>
    </submittedName>
</protein>
<name>F0ZXL3_DICPU</name>
<dbReference type="GeneID" id="10505909"/>
<dbReference type="AlphaFoldDB" id="F0ZXL3"/>
<dbReference type="FunCoup" id="F0ZXL3">
    <property type="interactions" value="937"/>
</dbReference>
<dbReference type="RefSeq" id="XP_003292161.1">
    <property type="nucleotide sequence ID" value="XM_003292113.1"/>
</dbReference>
<dbReference type="InterPro" id="IPR021837">
    <property type="entry name" value="CfaA/B/C"/>
</dbReference>
<dbReference type="VEuPathDB" id="AmoebaDB:DICPUDRAFT_82785"/>
<evidence type="ECO:0000313" key="3">
    <source>
        <dbReference type="Proteomes" id="UP000001064"/>
    </source>
</evidence>
<keyword evidence="1" id="KW-0732">Signal</keyword>
<feature type="chain" id="PRO_5003262890" evidence="1">
    <location>
        <begin position="18"/>
        <end position="223"/>
    </location>
</feature>
<gene>
    <name evidence="2" type="ORF">DICPUDRAFT_82785</name>
</gene>
<keyword evidence="3" id="KW-1185">Reference proteome</keyword>
<dbReference type="KEGG" id="dpp:DICPUDRAFT_82785"/>
<dbReference type="OMA" id="KNTCITT"/>
<dbReference type="PANTHER" id="PTHR33576:SF4">
    <property type="entry name" value="TRANSMEMBRANE PROTEIN"/>
    <property type="match status" value="1"/>
</dbReference>
<organism evidence="2 3">
    <name type="scientific">Dictyostelium purpureum</name>
    <name type="common">Slime mold</name>
    <dbReference type="NCBI Taxonomy" id="5786"/>
    <lineage>
        <taxon>Eukaryota</taxon>
        <taxon>Amoebozoa</taxon>
        <taxon>Evosea</taxon>
        <taxon>Eumycetozoa</taxon>
        <taxon>Dictyostelia</taxon>
        <taxon>Dictyosteliales</taxon>
        <taxon>Dictyosteliaceae</taxon>
        <taxon>Dictyostelium</taxon>
    </lineage>
</organism>
<dbReference type="PANTHER" id="PTHR33576">
    <property type="entry name" value="CARBOHYDRATE BINDING DOMAIN-CONTAINING PROTEIN-RELATED"/>
    <property type="match status" value="1"/>
</dbReference>
<dbReference type="EMBL" id="GL871262">
    <property type="protein sequence ID" value="EGC31317.1"/>
    <property type="molecule type" value="Genomic_DNA"/>
</dbReference>
<dbReference type="OrthoDB" id="23493at2759"/>
<dbReference type="InParanoid" id="F0ZXL3"/>
<proteinExistence type="predicted"/>
<dbReference type="Proteomes" id="UP000001064">
    <property type="component" value="Unassembled WGS sequence"/>
</dbReference>
<feature type="signal peptide" evidence="1">
    <location>
        <begin position="1"/>
        <end position="17"/>
    </location>
</feature>
<evidence type="ECO:0000313" key="2">
    <source>
        <dbReference type="EMBL" id="EGC31317.1"/>
    </source>
</evidence>
<sequence length="223" mass="25183">MKLLLVLLFISFYYSFGQKQFVNFHPYVTSQCSDTQYGVGFSVVTNECLNDLDYFYTGYQYYSYFTRTQVNSNNQLLVFVTQYGQRNCSGPEVKTLYYISDTCDSSPIMDQNKFSPYSYVTVTNKPSFSNNSIVNAVYSNDQDSSSADNNDSPAVCNSGNLLFATTMTDGFKAIFPNGAYEFFNCVKGQPFLYSCLNNKCKNVPMALECSSSQNELTNESCFC</sequence>
<dbReference type="Pfam" id="PF11912">
    <property type="entry name" value="CfaA_B_C"/>
    <property type="match status" value="1"/>
</dbReference>
<dbReference type="eggNOG" id="ENOG502RIJ3">
    <property type="taxonomic scope" value="Eukaryota"/>
</dbReference>
<evidence type="ECO:0000256" key="1">
    <source>
        <dbReference type="SAM" id="SignalP"/>
    </source>
</evidence>
<accession>F0ZXL3</accession>
<reference evidence="3" key="1">
    <citation type="journal article" date="2011" name="Genome Biol.">
        <title>Comparative genomics of the social amoebae Dictyostelium discoideum and Dictyostelium purpureum.</title>
        <authorList>
            <consortium name="US DOE Joint Genome Institute (JGI-PGF)"/>
            <person name="Sucgang R."/>
            <person name="Kuo A."/>
            <person name="Tian X."/>
            <person name="Salerno W."/>
            <person name="Parikh A."/>
            <person name="Feasley C.L."/>
            <person name="Dalin E."/>
            <person name="Tu H."/>
            <person name="Huang E."/>
            <person name="Barry K."/>
            <person name="Lindquist E."/>
            <person name="Shapiro H."/>
            <person name="Bruce D."/>
            <person name="Schmutz J."/>
            <person name="Salamov A."/>
            <person name="Fey P."/>
            <person name="Gaudet P."/>
            <person name="Anjard C."/>
            <person name="Babu M.M."/>
            <person name="Basu S."/>
            <person name="Bushmanova Y."/>
            <person name="van der Wel H."/>
            <person name="Katoh-Kurasawa M."/>
            <person name="Dinh C."/>
            <person name="Coutinho P.M."/>
            <person name="Saito T."/>
            <person name="Elias M."/>
            <person name="Schaap P."/>
            <person name="Kay R.R."/>
            <person name="Henrissat B."/>
            <person name="Eichinger L."/>
            <person name="Rivero F."/>
            <person name="Putnam N.H."/>
            <person name="West C.M."/>
            <person name="Loomis W.F."/>
            <person name="Chisholm R.L."/>
            <person name="Shaulsky G."/>
            <person name="Strassmann J.E."/>
            <person name="Queller D.C."/>
            <person name="Kuspa A."/>
            <person name="Grigoriev I.V."/>
        </authorList>
    </citation>
    <scope>NUCLEOTIDE SEQUENCE [LARGE SCALE GENOMIC DNA]</scope>
    <source>
        <strain evidence="3">QSDP1</strain>
    </source>
</reference>